<dbReference type="GO" id="GO:0016776">
    <property type="term" value="F:phosphotransferase activity, phosphate group as acceptor"/>
    <property type="evidence" value="ECO:0007669"/>
    <property type="project" value="InterPro"/>
</dbReference>
<evidence type="ECO:0000256" key="4">
    <source>
        <dbReference type="ARBA" id="ARBA00022741"/>
    </source>
</evidence>
<dbReference type="Gene3D" id="2.30.30.100">
    <property type="match status" value="1"/>
</dbReference>
<proteinExistence type="inferred from homology"/>
<dbReference type="Proteomes" id="UP001175271">
    <property type="component" value="Unassembled WGS sequence"/>
</dbReference>
<dbReference type="SUPFAM" id="SSF50182">
    <property type="entry name" value="Sm-like ribonucleoproteins"/>
    <property type="match status" value="1"/>
</dbReference>
<keyword evidence="2" id="KW-0963">Cytoplasm</keyword>
<dbReference type="InterPro" id="IPR047575">
    <property type="entry name" value="Sm"/>
</dbReference>
<evidence type="ECO:0000313" key="14">
    <source>
        <dbReference type="Proteomes" id="UP001175271"/>
    </source>
</evidence>
<keyword evidence="6" id="KW-0067">ATP-binding</keyword>
<dbReference type="GO" id="GO:0005524">
    <property type="term" value="F:ATP binding"/>
    <property type="evidence" value="ECO:0007669"/>
    <property type="project" value="UniProtKB-KW"/>
</dbReference>
<keyword evidence="14" id="KW-1185">Reference proteome</keyword>
<feature type="compositionally biased region" description="Polar residues" evidence="10">
    <location>
        <begin position="309"/>
        <end position="328"/>
    </location>
</feature>
<feature type="compositionally biased region" description="Polar residues" evidence="10">
    <location>
        <begin position="279"/>
        <end position="296"/>
    </location>
</feature>
<feature type="compositionally biased region" description="Basic and acidic residues" evidence="10">
    <location>
        <begin position="207"/>
        <end position="219"/>
    </location>
</feature>
<feature type="compositionally biased region" description="Low complexity" evidence="10">
    <location>
        <begin position="639"/>
        <end position="651"/>
    </location>
</feature>
<evidence type="ECO:0000256" key="11">
    <source>
        <dbReference type="SAM" id="SignalP"/>
    </source>
</evidence>
<evidence type="ECO:0000259" key="12">
    <source>
        <dbReference type="PROSITE" id="PS52002"/>
    </source>
</evidence>
<keyword evidence="3" id="KW-0808">Transferase</keyword>
<dbReference type="InterPro" id="IPR034104">
    <property type="entry name" value="Lsm1"/>
</dbReference>
<accession>A0AA39LG44</accession>
<dbReference type="Pfam" id="PF00406">
    <property type="entry name" value="ADK"/>
    <property type="match status" value="1"/>
</dbReference>
<dbReference type="SUPFAM" id="SSF52540">
    <property type="entry name" value="P-loop containing nucleoside triphosphate hydrolases"/>
    <property type="match status" value="1"/>
</dbReference>
<evidence type="ECO:0000313" key="13">
    <source>
        <dbReference type="EMBL" id="KAK0396003.1"/>
    </source>
</evidence>
<feature type="region of interest" description="Disordered" evidence="10">
    <location>
        <begin position="196"/>
        <end position="416"/>
    </location>
</feature>
<dbReference type="InterPro" id="IPR001163">
    <property type="entry name" value="Sm_dom_euk/arc"/>
</dbReference>
<dbReference type="EMBL" id="JAUCMV010000005">
    <property type="protein sequence ID" value="KAK0396003.1"/>
    <property type="molecule type" value="Genomic_DNA"/>
</dbReference>
<comment type="catalytic activity">
    <reaction evidence="9">
        <text>UMP + ATP = UDP + ADP</text>
        <dbReference type="Rhea" id="RHEA:24400"/>
        <dbReference type="ChEBI" id="CHEBI:30616"/>
        <dbReference type="ChEBI" id="CHEBI:57865"/>
        <dbReference type="ChEBI" id="CHEBI:58223"/>
        <dbReference type="ChEBI" id="CHEBI:456216"/>
        <dbReference type="EC" id="2.7.4.14"/>
    </reaction>
</comment>
<dbReference type="CDD" id="cd01428">
    <property type="entry name" value="ADK"/>
    <property type="match status" value="1"/>
</dbReference>
<dbReference type="InterPro" id="IPR033690">
    <property type="entry name" value="Adenylat_kinase_CS"/>
</dbReference>
<name>A0AA39LG44_9BILA</name>
<dbReference type="GO" id="GO:0006221">
    <property type="term" value="P:pyrimidine nucleotide biosynthetic process"/>
    <property type="evidence" value="ECO:0007669"/>
    <property type="project" value="UniProtKB-KW"/>
</dbReference>
<organism evidence="13 14">
    <name type="scientific">Steinernema hermaphroditum</name>
    <dbReference type="NCBI Taxonomy" id="289476"/>
    <lineage>
        <taxon>Eukaryota</taxon>
        <taxon>Metazoa</taxon>
        <taxon>Ecdysozoa</taxon>
        <taxon>Nematoda</taxon>
        <taxon>Chromadorea</taxon>
        <taxon>Rhabditida</taxon>
        <taxon>Tylenchina</taxon>
        <taxon>Panagrolaimomorpha</taxon>
        <taxon>Strongyloidoidea</taxon>
        <taxon>Steinernematidae</taxon>
        <taxon>Steinernema</taxon>
    </lineage>
</organism>
<evidence type="ECO:0000256" key="8">
    <source>
        <dbReference type="ARBA" id="ARBA00023242"/>
    </source>
</evidence>
<dbReference type="PANTHER" id="PTHR23359">
    <property type="entry name" value="NUCLEOTIDE KINASE"/>
    <property type="match status" value="1"/>
</dbReference>
<evidence type="ECO:0000256" key="5">
    <source>
        <dbReference type="ARBA" id="ARBA00022777"/>
    </source>
</evidence>
<feature type="compositionally biased region" description="Polar residues" evidence="10">
    <location>
        <begin position="346"/>
        <end position="372"/>
    </location>
</feature>
<feature type="signal peptide" evidence="11">
    <location>
        <begin position="1"/>
        <end position="18"/>
    </location>
</feature>
<dbReference type="GO" id="GO:0000956">
    <property type="term" value="P:nuclear-transcribed mRNA catabolic process"/>
    <property type="evidence" value="ECO:0007669"/>
    <property type="project" value="InterPro"/>
</dbReference>
<keyword evidence="7" id="KW-0665">Pyrimidine biosynthesis</keyword>
<dbReference type="InterPro" id="IPR006266">
    <property type="entry name" value="UMP_CMP_kinase"/>
</dbReference>
<dbReference type="InterPro" id="IPR027417">
    <property type="entry name" value="P-loop_NTPase"/>
</dbReference>
<dbReference type="InterPro" id="IPR010920">
    <property type="entry name" value="LSM_dom_sf"/>
</dbReference>
<evidence type="ECO:0000256" key="3">
    <source>
        <dbReference type="ARBA" id="ARBA00022679"/>
    </source>
</evidence>
<dbReference type="AlphaFoldDB" id="A0AA39LG44"/>
<dbReference type="CDD" id="cd01728">
    <property type="entry name" value="LSm1"/>
    <property type="match status" value="1"/>
</dbReference>
<evidence type="ECO:0000256" key="7">
    <source>
        <dbReference type="ARBA" id="ARBA00022975"/>
    </source>
</evidence>
<keyword evidence="5" id="KW-0418">Kinase</keyword>
<feature type="compositionally biased region" description="Polar residues" evidence="10">
    <location>
        <begin position="248"/>
        <end position="261"/>
    </location>
</feature>
<keyword evidence="11" id="KW-0732">Signal</keyword>
<keyword evidence="4" id="KW-0547">Nucleotide-binding</keyword>
<keyword evidence="8" id="KW-0539">Nucleus</keyword>
<feature type="domain" description="Sm" evidence="12">
    <location>
        <begin position="818"/>
        <end position="893"/>
    </location>
</feature>
<feature type="compositionally biased region" description="Low complexity" evidence="10">
    <location>
        <begin position="222"/>
        <end position="247"/>
    </location>
</feature>
<evidence type="ECO:0000256" key="10">
    <source>
        <dbReference type="SAM" id="MobiDB-lite"/>
    </source>
</evidence>
<dbReference type="GO" id="GO:0006207">
    <property type="term" value="P:'de novo' pyrimidine nucleobase biosynthetic process"/>
    <property type="evidence" value="ECO:0007669"/>
    <property type="project" value="InterPro"/>
</dbReference>
<protein>
    <recommendedName>
        <fullName evidence="12">Sm domain-containing protein</fullName>
    </recommendedName>
</protein>
<reference evidence="13" key="1">
    <citation type="submission" date="2023-06" db="EMBL/GenBank/DDBJ databases">
        <title>Genomic analysis of the entomopathogenic nematode Steinernema hermaphroditum.</title>
        <authorList>
            <person name="Schwarz E.M."/>
            <person name="Heppert J.K."/>
            <person name="Baniya A."/>
            <person name="Schwartz H.T."/>
            <person name="Tan C.-H."/>
            <person name="Antoshechkin I."/>
            <person name="Sternberg P.W."/>
            <person name="Goodrich-Blair H."/>
            <person name="Dillman A.R."/>
        </authorList>
    </citation>
    <scope>NUCLEOTIDE SEQUENCE</scope>
    <source>
        <strain evidence="13">PS9179</strain>
        <tissue evidence="13">Whole animal</tissue>
    </source>
</reference>
<dbReference type="Gene3D" id="3.40.50.300">
    <property type="entry name" value="P-loop containing nucleotide triphosphate hydrolases"/>
    <property type="match status" value="1"/>
</dbReference>
<dbReference type="NCBIfam" id="TIGR01359">
    <property type="entry name" value="UMP_CMP_kin_fam"/>
    <property type="match status" value="1"/>
</dbReference>
<evidence type="ECO:0000256" key="9">
    <source>
        <dbReference type="ARBA" id="ARBA00048116"/>
    </source>
</evidence>
<dbReference type="SMART" id="SM00651">
    <property type="entry name" value="Sm"/>
    <property type="match status" value="1"/>
</dbReference>
<evidence type="ECO:0000256" key="6">
    <source>
        <dbReference type="ARBA" id="ARBA00022840"/>
    </source>
</evidence>
<feature type="compositionally biased region" description="Basic and acidic residues" evidence="10">
    <location>
        <begin position="395"/>
        <end position="406"/>
    </location>
</feature>
<feature type="region of interest" description="Disordered" evidence="10">
    <location>
        <begin position="639"/>
        <end position="663"/>
    </location>
</feature>
<evidence type="ECO:0000256" key="2">
    <source>
        <dbReference type="ARBA" id="ARBA00022490"/>
    </source>
</evidence>
<feature type="compositionally biased region" description="Basic and acidic residues" evidence="10">
    <location>
        <begin position="65"/>
        <end position="82"/>
    </location>
</feature>
<comment type="caution">
    <text evidence="13">The sequence shown here is derived from an EMBL/GenBank/DDBJ whole genome shotgun (WGS) entry which is preliminary data.</text>
</comment>
<dbReference type="GO" id="GO:0009123">
    <property type="term" value="P:nucleoside monophosphate metabolic process"/>
    <property type="evidence" value="ECO:0007669"/>
    <property type="project" value="UniProtKB-ARBA"/>
</dbReference>
<dbReference type="HAMAP" id="MF_00235">
    <property type="entry name" value="Adenylate_kinase_Adk"/>
    <property type="match status" value="1"/>
</dbReference>
<comment type="subcellular location">
    <subcellularLocation>
        <location evidence="1">Cytoplasm</location>
        <location evidence="1">P-body</location>
    </subcellularLocation>
</comment>
<dbReference type="GO" id="GO:0003723">
    <property type="term" value="F:RNA binding"/>
    <property type="evidence" value="ECO:0007669"/>
    <property type="project" value="InterPro"/>
</dbReference>
<feature type="compositionally biased region" description="Basic and acidic residues" evidence="10">
    <location>
        <begin position="329"/>
        <end position="345"/>
    </location>
</feature>
<dbReference type="PROSITE" id="PS00113">
    <property type="entry name" value="ADENYLATE_KINASE"/>
    <property type="match status" value="1"/>
</dbReference>
<feature type="region of interest" description="Disordered" evidence="10">
    <location>
        <begin position="44"/>
        <end position="86"/>
    </location>
</feature>
<dbReference type="PROSITE" id="PS52002">
    <property type="entry name" value="SM"/>
    <property type="match status" value="1"/>
</dbReference>
<evidence type="ECO:0000256" key="1">
    <source>
        <dbReference type="ARBA" id="ARBA00004201"/>
    </source>
</evidence>
<feature type="compositionally biased region" description="Basic and acidic residues" evidence="10">
    <location>
        <begin position="44"/>
        <end position="54"/>
    </location>
</feature>
<sequence length="1113" mass="119618">MRLFRVIVAIFLVAAAYAAPEEREQTRSIDGTVWAEQNLVQRVEGEVHPEKAEENQNGGLFKTTENAKKQSVDGDTENKEAPIVEGEVTMVPEGSGETDTSISETKSVPMVATVTPATTNTVPLSQDQSTTAMLSRKQVVLSENDTNASLKETVATTQFAPAVGNDFGSASLASEIEEGSGEGSGTEPLLQEAISDAAENSSTTKESSVEGKNVEKTVEINEGSGAEEGSAESSAEETTIGTESSGELDTTISPNEVQPTTGELKPQLIPNSEIPYDEGSTSKGVTVQAGERSSTAIELLEGSGEESPFTASTLEVTMPQTQPSTSELMTKDGSGESPITDRDSLESSSTKQYENENPTESTPPSVTENPVTTAIPVDSEKGVSEVPKTGNDAIVAKEKSTNDVHSDNSASTSEIEGTARLDNVLTNEITQQSDSATISYFPVLPKTGQIVDRLHGAVALASVSNSLSHSIPLELVDSNKGNPREYINAEGGALTQLTRGENLEVSGGTISEPKEVSTGPETIETESILSTEEVATTSAIVSVSPSTTVEELLPEPPKGSLYGEAKRIDGSSSIAKGYVNILIDNEAMMETSSTSGVSTVNVDIEAESTAASTGAATSTGKECPYQNVESELLPTTATTPATTVSTTSSATKCPGNEYGTKTESPLTMTATTVAPQESTTTNATDAARCHTCIKEFLKRKSKILTTTSQPETEATTTVFAETTSYMELPNPNPYEDETVLQLLQNETAVDNLSVEKDDSTIFAGPDENLKGHKFEMDCGREEDGFGKRCDEWADSGLCSTNAATRFLWKMNLPDPYLPGAVSLLDQLDKRLLVILRDGRTLVGYLRTIDQFANLVLHETLERIHVDQFYGDIPRGIFLIRGENVVLAGEMSSMENPNLTKVSVDEILSKQAEKAEERFARAARFGLNFSTRTMSTKLHDIVFNFGFVHLSAGDLLREERQRAGSQFGELIEGHIRNGTIVPVEITCKLLENAMLAAGDAKGFLIDGFPRNRDNLDGWEREMGAKVKLHFVLFLSCPVEVCTQRCLGRQQGRSDDNMDSLKLRAKTYLEQTMPIVDHYKKRDLVRDVSSIASSDKVYEDVAKVFGAAGFSPIHK</sequence>
<dbReference type="GO" id="GO:0000932">
    <property type="term" value="C:P-body"/>
    <property type="evidence" value="ECO:0007669"/>
    <property type="project" value="UniProtKB-SubCell"/>
</dbReference>
<dbReference type="InterPro" id="IPR000850">
    <property type="entry name" value="Adenylat/UMP-CMP_kin"/>
</dbReference>
<dbReference type="GO" id="GO:0019205">
    <property type="term" value="F:nucleobase-containing compound kinase activity"/>
    <property type="evidence" value="ECO:0007669"/>
    <property type="project" value="InterPro"/>
</dbReference>
<gene>
    <name evidence="13" type="ORF">QR680_001526</name>
</gene>
<dbReference type="Pfam" id="PF01423">
    <property type="entry name" value="LSM"/>
    <property type="match status" value="1"/>
</dbReference>
<feature type="chain" id="PRO_5041372213" description="Sm domain-containing protein" evidence="11">
    <location>
        <begin position="19"/>
        <end position="1113"/>
    </location>
</feature>